<evidence type="ECO:0000256" key="1">
    <source>
        <dbReference type="SAM" id="MobiDB-lite"/>
    </source>
</evidence>
<evidence type="ECO:0000313" key="2">
    <source>
        <dbReference type="EMBL" id="SVC04725.1"/>
    </source>
</evidence>
<name>A0A382IZG2_9ZZZZ</name>
<organism evidence="2">
    <name type="scientific">marine metagenome</name>
    <dbReference type="NCBI Taxonomy" id="408172"/>
    <lineage>
        <taxon>unclassified sequences</taxon>
        <taxon>metagenomes</taxon>
        <taxon>ecological metagenomes</taxon>
    </lineage>
</organism>
<accession>A0A382IZG2</accession>
<proteinExistence type="predicted"/>
<feature type="compositionally biased region" description="Low complexity" evidence="1">
    <location>
        <begin position="15"/>
        <end position="33"/>
    </location>
</feature>
<dbReference type="AlphaFoldDB" id="A0A382IZG2"/>
<reference evidence="2" key="1">
    <citation type="submission" date="2018-05" db="EMBL/GenBank/DDBJ databases">
        <authorList>
            <person name="Lanie J.A."/>
            <person name="Ng W.-L."/>
            <person name="Kazmierczak K.M."/>
            <person name="Andrzejewski T.M."/>
            <person name="Davidsen T.M."/>
            <person name="Wayne K.J."/>
            <person name="Tettelin H."/>
            <person name="Glass J.I."/>
            <person name="Rusch D."/>
            <person name="Podicherti R."/>
            <person name="Tsui H.-C.T."/>
            <person name="Winkler M.E."/>
        </authorList>
    </citation>
    <scope>NUCLEOTIDE SEQUENCE</scope>
</reference>
<dbReference type="EMBL" id="UINC01070516">
    <property type="protein sequence ID" value="SVC04725.1"/>
    <property type="molecule type" value="Genomic_DNA"/>
</dbReference>
<gene>
    <name evidence="2" type="ORF">METZ01_LOCUS257579</name>
</gene>
<feature type="region of interest" description="Disordered" evidence="1">
    <location>
        <begin position="1"/>
        <end position="33"/>
    </location>
</feature>
<feature type="non-terminal residue" evidence="2">
    <location>
        <position position="33"/>
    </location>
</feature>
<sequence>MRRPKFALDQVDQATTSSRRPLRTLPSRQRYRA</sequence>
<protein>
    <submittedName>
        <fullName evidence="2">Uncharacterized protein</fullName>
    </submittedName>
</protein>